<evidence type="ECO:0000313" key="2">
    <source>
        <dbReference type="EMBL" id="GAA3982934.1"/>
    </source>
</evidence>
<dbReference type="RefSeq" id="WP_344769681.1">
    <property type="nucleotide sequence ID" value="NZ_BAABAK010000020.1"/>
</dbReference>
<keyword evidence="1" id="KW-0472">Membrane</keyword>
<dbReference type="InterPro" id="IPR050445">
    <property type="entry name" value="Bact_polysacc_biosynth/exp"/>
</dbReference>
<keyword evidence="3" id="KW-1185">Reference proteome</keyword>
<organism evidence="2 3">
    <name type="scientific">Pedobacter ginsengiterrae</name>
    <dbReference type="NCBI Taxonomy" id="871696"/>
    <lineage>
        <taxon>Bacteria</taxon>
        <taxon>Pseudomonadati</taxon>
        <taxon>Bacteroidota</taxon>
        <taxon>Sphingobacteriia</taxon>
        <taxon>Sphingobacteriales</taxon>
        <taxon>Sphingobacteriaceae</taxon>
        <taxon>Pedobacter</taxon>
    </lineage>
</organism>
<keyword evidence="1" id="KW-0812">Transmembrane</keyword>
<evidence type="ECO:0000313" key="3">
    <source>
        <dbReference type="Proteomes" id="UP001501081"/>
    </source>
</evidence>
<dbReference type="PANTHER" id="PTHR32309">
    <property type="entry name" value="TYROSINE-PROTEIN KINASE"/>
    <property type="match status" value="1"/>
</dbReference>
<accession>A0ABP7QI47</accession>
<feature type="transmembrane region" description="Helical" evidence="1">
    <location>
        <begin position="37"/>
        <end position="59"/>
    </location>
</feature>
<feature type="transmembrane region" description="Helical" evidence="1">
    <location>
        <begin position="332"/>
        <end position="354"/>
    </location>
</feature>
<reference evidence="3" key="1">
    <citation type="journal article" date="2019" name="Int. J. Syst. Evol. Microbiol.">
        <title>The Global Catalogue of Microorganisms (GCM) 10K type strain sequencing project: providing services to taxonomists for standard genome sequencing and annotation.</title>
        <authorList>
            <consortium name="The Broad Institute Genomics Platform"/>
            <consortium name="The Broad Institute Genome Sequencing Center for Infectious Disease"/>
            <person name="Wu L."/>
            <person name="Ma J."/>
        </authorList>
    </citation>
    <scope>NUCLEOTIDE SEQUENCE [LARGE SCALE GENOMIC DNA]</scope>
    <source>
        <strain evidence="3">JCM 17338</strain>
    </source>
</reference>
<evidence type="ECO:0008006" key="4">
    <source>
        <dbReference type="Google" id="ProtNLM"/>
    </source>
</evidence>
<gene>
    <name evidence="2" type="ORF">GCM10022246_38600</name>
</gene>
<evidence type="ECO:0000256" key="1">
    <source>
        <dbReference type="SAM" id="Phobius"/>
    </source>
</evidence>
<dbReference type="EMBL" id="BAABAK010000020">
    <property type="protein sequence ID" value="GAA3982934.1"/>
    <property type="molecule type" value="Genomic_DNA"/>
</dbReference>
<dbReference type="Proteomes" id="UP001501081">
    <property type="component" value="Unassembled WGS sequence"/>
</dbReference>
<proteinExistence type="predicted"/>
<name>A0ABP7QI47_9SPHI</name>
<keyword evidence="1" id="KW-1133">Transmembrane helix</keyword>
<dbReference type="PANTHER" id="PTHR32309:SF31">
    <property type="entry name" value="CAPSULAR EXOPOLYSACCHARIDE FAMILY"/>
    <property type="match status" value="1"/>
</dbReference>
<protein>
    <recommendedName>
        <fullName evidence="4">Lipopolysaccharide biosynthesis protein</fullName>
    </recommendedName>
</protein>
<sequence>MSSSEEKSKYNDVVEEEYSFKDMIQSRKEYVSYLWKFRFKIIIAGILGGLLGILTAWVWPVTYTAKLSFIVEDSKGGGGSLLSGLAGQFGFDIGGLAGGTGGILAGDNVLQLLISHKMIKQTLLSPYDGGKKTLADLYAQTNKLNDKWAKLPGAKGAFQFPEDSKNYTRLQDSLLQVMIIQIAEKNISVSKPDKKLGFFALEATMKNEELASVFCTRLIDQASDFYIKTKTKRLRTNVDRLQARADSIGKLLNKKTYSTASANAVLLDLNPAYATANVAPEVQERDKRVLQTIYSEIIKNLEVSRTMLMQETPTFQIIDTPDLPLKKNRMKYASGALTGGILAGFALCLLLLMLKKPELNTKPS</sequence>
<comment type="caution">
    <text evidence="2">The sequence shown here is derived from an EMBL/GenBank/DDBJ whole genome shotgun (WGS) entry which is preliminary data.</text>
</comment>